<dbReference type="EMBL" id="AGYT01000008">
    <property type="protein sequence ID" value="ENZ01998.1"/>
    <property type="molecule type" value="Genomic_DNA"/>
</dbReference>
<dbReference type="AlphaFoldDB" id="N9XQK4"/>
<name>N9XQK4_9CLOT</name>
<dbReference type="eggNOG" id="ENOG5030GJS">
    <property type="taxonomic scope" value="Bacteria"/>
</dbReference>
<evidence type="ECO:0000313" key="2">
    <source>
        <dbReference type="Proteomes" id="UP000013097"/>
    </source>
</evidence>
<comment type="caution">
    <text evidence="1">The sequence shown here is derived from an EMBL/GenBank/DDBJ whole genome shotgun (WGS) entry which is preliminary data.</text>
</comment>
<evidence type="ECO:0000313" key="1">
    <source>
        <dbReference type="EMBL" id="ENZ01998.1"/>
    </source>
</evidence>
<organism evidence="1 2">
    <name type="scientific">Clostridium thermobutyricum</name>
    <dbReference type="NCBI Taxonomy" id="29372"/>
    <lineage>
        <taxon>Bacteria</taxon>
        <taxon>Bacillati</taxon>
        <taxon>Bacillota</taxon>
        <taxon>Clostridia</taxon>
        <taxon>Eubacteriales</taxon>
        <taxon>Clostridiaceae</taxon>
        <taxon>Clostridium</taxon>
    </lineage>
</organism>
<dbReference type="Proteomes" id="UP000013097">
    <property type="component" value="Unassembled WGS sequence"/>
</dbReference>
<proteinExistence type="predicted"/>
<keyword evidence="2" id="KW-1185">Reference proteome</keyword>
<dbReference type="RefSeq" id="WP_002597734.1">
    <property type="nucleotide sequence ID" value="NZ_KB850956.1"/>
</dbReference>
<gene>
    <name evidence="1" type="ORF">HMPREF1092_01233</name>
</gene>
<dbReference type="HOGENOM" id="CLU_1330024_0_0_9"/>
<protein>
    <submittedName>
        <fullName evidence="1">Uncharacterized protein</fullName>
    </submittedName>
</protein>
<accession>N9XQK4</accession>
<reference evidence="1 2" key="1">
    <citation type="submission" date="2013-01" db="EMBL/GenBank/DDBJ databases">
        <title>The Genome Sequence of Clostridium colicanis 209318.</title>
        <authorList>
            <consortium name="The Broad Institute Genome Sequencing Platform"/>
            <person name="Earl A."/>
            <person name="Ward D."/>
            <person name="Feldgarden M."/>
            <person name="Gevers D."/>
            <person name="Courvalin P."/>
            <person name="Lambert T."/>
            <person name="Walker B."/>
            <person name="Young S.K."/>
            <person name="Zeng Q."/>
            <person name="Gargeya S."/>
            <person name="Fitzgerald M."/>
            <person name="Haas B."/>
            <person name="Abouelleil A."/>
            <person name="Alvarado L."/>
            <person name="Arachchi H.M."/>
            <person name="Berlin A.M."/>
            <person name="Chapman S.B."/>
            <person name="Dewar J."/>
            <person name="Goldberg J."/>
            <person name="Griggs A."/>
            <person name="Gujja S."/>
            <person name="Hansen M."/>
            <person name="Howarth C."/>
            <person name="Imamovic A."/>
            <person name="Larimer J."/>
            <person name="McCowan C."/>
            <person name="Murphy C."/>
            <person name="Neiman D."/>
            <person name="Pearson M."/>
            <person name="Priest M."/>
            <person name="Roberts A."/>
            <person name="Saif S."/>
            <person name="Shea T."/>
            <person name="Sisk P."/>
            <person name="Sykes S."/>
            <person name="Wortman J."/>
            <person name="Nusbaum C."/>
            <person name="Birren B."/>
        </authorList>
    </citation>
    <scope>NUCLEOTIDE SEQUENCE [LARGE SCALE GENOMIC DNA]</scope>
    <source>
        <strain evidence="1 2">209318</strain>
    </source>
</reference>
<dbReference type="PATRIC" id="fig|999411.4.peg.1206"/>
<sequence>MNEEFKKFVRDYIERCDEVLRKSDIRKAEELQELIINTFGEFIPNITSTLDNYEYSFGESRQVDFLGDINKLKEKLRLLSITGVGYSIKDKRLNSVVNVTNNNDNGINNSGNSTNNNTNTINNTIDIKAELYKIREKIEDDEILDDNSKEEIQSKLNEIETVMDENPSNNEKWKKLKSVITWTTTKGYKIGEMIMPLLIKVLFPGQ</sequence>